<sequence>MTTEQVDVLRNELPAALQALVTFAAGTGMRQGEVLGLTRDRLRLLGANPVVVVDRQPTNDVFIVLHVETTRGIASETARALESLDYSWHRRSTRGTTLRIGSSEGSRRSTS</sequence>
<evidence type="ECO:0000313" key="3">
    <source>
        <dbReference type="Proteomes" id="UP000283644"/>
    </source>
</evidence>
<dbReference type="InterPro" id="IPR013762">
    <property type="entry name" value="Integrase-like_cat_sf"/>
</dbReference>
<dbReference type="EMBL" id="QXGH01000038">
    <property type="protein sequence ID" value="RHW23927.1"/>
    <property type="molecule type" value="Genomic_DNA"/>
</dbReference>
<dbReference type="RefSeq" id="WP_118928425.1">
    <property type="nucleotide sequence ID" value="NZ_QXGH01000038.1"/>
</dbReference>
<comment type="caution">
    <text evidence="2">The sequence shown here is derived from an EMBL/GenBank/DDBJ whole genome shotgun (WGS) entry which is preliminary data.</text>
</comment>
<dbReference type="OrthoDB" id="5175769at2"/>
<dbReference type="AlphaFoldDB" id="A0A417XUS3"/>
<proteinExistence type="predicted"/>
<organism evidence="2 3">
    <name type="scientific">Nocardioides immobilis</name>
    <dbReference type="NCBI Taxonomy" id="2049295"/>
    <lineage>
        <taxon>Bacteria</taxon>
        <taxon>Bacillati</taxon>
        <taxon>Actinomycetota</taxon>
        <taxon>Actinomycetes</taxon>
        <taxon>Propionibacteriales</taxon>
        <taxon>Nocardioidaceae</taxon>
        <taxon>Nocardioides</taxon>
    </lineage>
</organism>
<name>A0A417XUS3_9ACTN</name>
<dbReference type="GO" id="GO:0015074">
    <property type="term" value="P:DNA integration"/>
    <property type="evidence" value="ECO:0007669"/>
    <property type="project" value="InterPro"/>
</dbReference>
<dbReference type="GO" id="GO:0006310">
    <property type="term" value="P:DNA recombination"/>
    <property type="evidence" value="ECO:0007669"/>
    <property type="project" value="UniProtKB-KW"/>
</dbReference>
<evidence type="ECO:0000256" key="1">
    <source>
        <dbReference type="ARBA" id="ARBA00023172"/>
    </source>
</evidence>
<dbReference type="SUPFAM" id="SSF56349">
    <property type="entry name" value="DNA breaking-rejoining enzymes"/>
    <property type="match status" value="1"/>
</dbReference>
<keyword evidence="3" id="KW-1185">Reference proteome</keyword>
<keyword evidence="1" id="KW-0233">DNA recombination</keyword>
<dbReference type="GO" id="GO:0003677">
    <property type="term" value="F:DNA binding"/>
    <property type="evidence" value="ECO:0007669"/>
    <property type="project" value="InterPro"/>
</dbReference>
<dbReference type="InterPro" id="IPR011010">
    <property type="entry name" value="DNA_brk_join_enz"/>
</dbReference>
<dbReference type="Gene3D" id="1.10.443.10">
    <property type="entry name" value="Intergrase catalytic core"/>
    <property type="match status" value="1"/>
</dbReference>
<dbReference type="Proteomes" id="UP000283644">
    <property type="component" value="Unassembled WGS sequence"/>
</dbReference>
<reference evidence="2 3" key="1">
    <citation type="submission" date="2018-09" db="EMBL/GenBank/DDBJ databases">
        <title>Genome sequencing of Nocardioides immobilis CCTCC AB 2017083 for comparison to Nocardioides silvaticus.</title>
        <authorList>
            <person name="Li C."/>
            <person name="Wang G."/>
        </authorList>
    </citation>
    <scope>NUCLEOTIDE SEQUENCE [LARGE SCALE GENOMIC DNA]</scope>
    <source>
        <strain evidence="2 3">CCTCC AB 2017083</strain>
    </source>
</reference>
<protein>
    <submittedName>
        <fullName evidence="2">Uncharacterized protein</fullName>
    </submittedName>
</protein>
<evidence type="ECO:0000313" key="2">
    <source>
        <dbReference type="EMBL" id="RHW23927.1"/>
    </source>
</evidence>
<accession>A0A417XUS3</accession>
<gene>
    <name evidence="2" type="ORF">D0Z08_27160</name>
</gene>